<dbReference type="PANTHER" id="PTHR35011:SF2">
    <property type="entry name" value="2,3-DIKETO-L-GULONATE TRAP TRANSPORTER SMALL PERMEASE PROTEIN YIAM"/>
    <property type="match status" value="1"/>
</dbReference>
<sequence length="169" mass="19350">MKQFGRLLSWIEESISGFLLISTTLLLFTNVLLRYVFSNSTTWAEELIRYGMIWVTFIGGSICARNKLHVGIDIVLTYFKPFARKVLETIAELMSAFFCAILTLLSFQNTMLVFETAQKSPALMMPIWLVYLAMPIGSFLMTVRFLQSAWKTANDQHKKNDDPLDMSTL</sequence>
<keyword evidence="5 9" id="KW-0812">Transmembrane</keyword>
<gene>
    <name evidence="11" type="ORF">SAMN03080599_03320</name>
</gene>
<dbReference type="OrthoDB" id="9814265at2"/>
<dbReference type="InterPro" id="IPR007387">
    <property type="entry name" value="TRAP_DctQ"/>
</dbReference>
<feature type="domain" description="Tripartite ATP-independent periplasmic transporters DctQ component" evidence="10">
    <location>
        <begin position="24"/>
        <end position="152"/>
    </location>
</feature>
<keyword evidence="3" id="KW-1003">Cell membrane</keyword>
<dbReference type="Pfam" id="PF04290">
    <property type="entry name" value="DctQ"/>
    <property type="match status" value="1"/>
</dbReference>
<dbReference type="GO" id="GO:0005886">
    <property type="term" value="C:plasma membrane"/>
    <property type="evidence" value="ECO:0007669"/>
    <property type="project" value="UniProtKB-SubCell"/>
</dbReference>
<dbReference type="AlphaFoldDB" id="A0A1G5S6R4"/>
<reference evidence="11 12" key="1">
    <citation type="submission" date="2016-10" db="EMBL/GenBank/DDBJ databases">
        <authorList>
            <person name="de Groot N.N."/>
        </authorList>
    </citation>
    <scope>NUCLEOTIDE SEQUENCE [LARGE SCALE GENOMIC DNA]</scope>
    <source>
        <strain evidence="11 12">DSM 2784</strain>
    </source>
</reference>
<organism evidence="11 12">
    <name type="scientific">Acidaminobacter hydrogenoformans DSM 2784</name>
    <dbReference type="NCBI Taxonomy" id="1120920"/>
    <lineage>
        <taxon>Bacteria</taxon>
        <taxon>Bacillati</taxon>
        <taxon>Bacillota</taxon>
        <taxon>Clostridia</taxon>
        <taxon>Peptostreptococcales</taxon>
        <taxon>Acidaminobacteraceae</taxon>
        <taxon>Acidaminobacter</taxon>
    </lineage>
</organism>
<keyword evidence="2" id="KW-0813">Transport</keyword>
<dbReference type="Proteomes" id="UP000199208">
    <property type="component" value="Unassembled WGS sequence"/>
</dbReference>
<evidence type="ECO:0000256" key="2">
    <source>
        <dbReference type="ARBA" id="ARBA00022448"/>
    </source>
</evidence>
<protein>
    <submittedName>
        <fullName evidence="11">C4-dicarboxylate transporter, DctQ subunit</fullName>
    </submittedName>
</protein>
<accession>A0A1G5S6R4</accession>
<name>A0A1G5S6R4_9FIRM</name>
<evidence type="ECO:0000256" key="6">
    <source>
        <dbReference type="ARBA" id="ARBA00022989"/>
    </source>
</evidence>
<keyword evidence="12" id="KW-1185">Reference proteome</keyword>
<dbReference type="GO" id="GO:0022857">
    <property type="term" value="F:transmembrane transporter activity"/>
    <property type="evidence" value="ECO:0007669"/>
    <property type="project" value="TreeGrafter"/>
</dbReference>
<evidence type="ECO:0000259" key="10">
    <source>
        <dbReference type="Pfam" id="PF04290"/>
    </source>
</evidence>
<evidence type="ECO:0000256" key="7">
    <source>
        <dbReference type="ARBA" id="ARBA00023136"/>
    </source>
</evidence>
<keyword evidence="4" id="KW-0997">Cell inner membrane</keyword>
<keyword evidence="6 9" id="KW-1133">Transmembrane helix</keyword>
<dbReference type="STRING" id="1120920.SAMN03080599_03320"/>
<feature type="transmembrane region" description="Helical" evidence="9">
    <location>
        <begin position="127"/>
        <end position="146"/>
    </location>
</feature>
<dbReference type="EMBL" id="FMWL01000032">
    <property type="protein sequence ID" value="SCZ82064.1"/>
    <property type="molecule type" value="Genomic_DNA"/>
</dbReference>
<feature type="transmembrane region" description="Helical" evidence="9">
    <location>
        <begin position="15"/>
        <end position="35"/>
    </location>
</feature>
<evidence type="ECO:0000256" key="1">
    <source>
        <dbReference type="ARBA" id="ARBA00004429"/>
    </source>
</evidence>
<dbReference type="GO" id="GO:0015740">
    <property type="term" value="P:C4-dicarboxylate transport"/>
    <property type="evidence" value="ECO:0007669"/>
    <property type="project" value="TreeGrafter"/>
</dbReference>
<keyword evidence="7 9" id="KW-0472">Membrane</keyword>
<evidence type="ECO:0000256" key="4">
    <source>
        <dbReference type="ARBA" id="ARBA00022519"/>
    </source>
</evidence>
<dbReference type="RefSeq" id="WP_092593482.1">
    <property type="nucleotide sequence ID" value="NZ_FMWL01000032.1"/>
</dbReference>
<evidence type="ECO:0000313" key="11">
    <source>
        <dbReference type="EMBL" id="SCZ82064.1"/>
    </source>
</evidence>
<comment type="similarity">
    <text evidence="8">Belongs to the TRAP transporter small permease family.</text>
</comment>
<evidence type="ECO:0000256" key="9">
    <source>
        <dbReference type="SAM" id="Phobius"/>
    </source>
</evidence>
<evidence type="ECO:0000313" key="12">
    <source>
        <dbReference type="Proteomes" id="UP000199208"/>
    </source>
</evidence>
<comment type="subcellular location">
    <subcellularLocation>
        <location evidence="1">Cell inner membrane</location>
        <topology evidence="1">Multi-pass membrane protein</topology>
    </subcellularLocation>
</comment>
<evidence type="ECO:0000256" key="8">
    <source>
        <dbReference type="ARBA" id="ARBA00038436"/>
    </source>
</evidence>
<evidence type="ECO:0000256" key="5">
    <source>
        <dbReference type="ARBA" id="ARBA00022692"/>
    </source>
</evidence>
<proteinExistence type="inferred from homology"/>
<dbReference type="PANTHER" id="PTHR35011">
    <property type="entry name" value="2,3-DIKETO-L-GULONATE TRAP TRANSPORTER SMALL PERMEASE PROTEIN YIAM"/>
    <property type="match status" value="1"/>
</dbReference>
<dbReference type="InterPro" id="IPR055348">
    <property type="entry name" value="DctQ"/>
</dbReference>
<evidence type="ECO:0000256" key="3">
    <source>
        <dbReference type="ARBA" id="ARBA00022475"/>
    </source>
</evidence>
<feature type="transmembrane region" description="Helical" evidence="9">
    <location>
        <begin position="86"/>
        <end position="107"/>
    </location>
</feature>